<dbReference type="Proteomes" id="UP000076962">
    <property type="component" value="Unassembled WGS sequence"/>
</dbReference>
<proteinExistence type="predicted"/>
<keyword evidence="2" id="KW-1185">Reference proteome</keyword>
<accession>A0A176RX31</accession>
<gene>
    <name evidence="1" type="ORF">THIOM_004014</name>
</gene>
<evidence type="ECO:0008006" key="3">
    <source>
        <dbReference type="Google" id="ProtNLM"/>
    </source>
</evidence>
<sequence>MMGRISTHLKKTRQAEHLLLSRVQRKLAIAVAYLQQPHHLSRLKPRKRLLGKAIRMAFNRLIAFTFY</sequence>
<name>A0A176RX31_9GAMM</name>
<evidence type="ECO:0000313" key="1">
    <source>
        <dbReference type="EMBL" id="OAD20295.1"/>
    </source>
</evidence>
<evidence type="ECO:0000313" key="2">
    <source>
        <dbReference type="Proteomes" id="UP000076962"/>
    </source>
</evidence>
<reference evidence="1 2" key="1">
    <citation type="submission" date="2016-05" db="EMBL/GenBank/DDBJ databases">
        <title>Single-cell genome of chain-forming Candidatus Thiomargarita nelsonii and comparison to other large sulfur-oxidizing bacteria.</title>
        <authorList>
            <person name="Winkel M."/>
            <person name="Salman V."/>
            <person name="Woyke T."/>
            <person name="Schulz-Vogt H."/>
            <person name="Richter M."/>
            <person name="Flood B."/>
            <person name="Bailey J."/>
            <person name="Amann R."/>
            <person name="Mussmann M."/>
        </authorList>
    </citation>
    <scope>NUCLEOTIDE SEQUENCE [LARGE SCALE GENOMIC DNA]</scope>
    <source>
        <strain evidence="1 2">THI036</strain>
    </source>
</reference>
<dbReference type="AlphaFoldDB" id="A0A176RX31"/>
<comment type="caution">
    <text evidence="1">The sequence shown here is derived from an EMBL/GenBank/DDBJ whole genome shotgun (WGS) entry which is preliminary data.</text>
</comment>
<protein>
    <recommendedName>
        <fullName evidence="3">Transposase</fullName>
    </recommendedName>
</protein>
<organism evidence="1 2">
    <name type="scientific">Candidatus Thiomargarita nelsonii</name>
    <dbReference type="NCBI Taxonomy" id="1003181"/>
    <lineage>
        <taxon>Bacteria</taxon>
        <taxon>Pseudomonadati</taxon>
        <taxon>Pseudomonadota</taxon>
        <taxon>Gammaproteobacteria</taxon>
        <taxon>Thiotrichales</taxon>
        <taxon>Thiotrichaceae</taxon>
        <taxon>Thiomargarita</taxon>
    </lineage>
</organism>
<dbReference type="EMBL" id="LUTY01002488">
    <property type="protein sequence ID" value="OAD20295.1"/>
    <property type="molecule type" value="Genomic_DNA"/>
</dbReference>